<keyword evidence="2" id="KW-1185">Reference proteome</keyword>
<reference evidence="1 2" key="1">
    <citation type="journal article" date="2021" name="ACS Chem. Biol.">
        <title>Genomic-Led Discovery of a Novel Glycopeptide Antibiotic by Nonomuraea coxensis DSM 45129.</title>
        <authorList>
            <person name="Yushchuk O."/>
            <person name="Vior N.M."/>
            <person name="Andreo-Vidal A."/>
            <person name="Berini F."/>
            <person name="Ruckert C."/>
            <person name="Busche T."/>
            <person name="Binda E."/>
            <person name="Kalinowski J."/>
            <person name="Truman A.W."/>
            <person name="Marinelli F."/>
        </authorList>
    </citation>
    <scope>NUCLEOTIDE SEQUENCE [LARGE SCALE GENOMIC DNA]</scope>
    <source>
        <strain evidence="1 2">DSM 45129</strain>
    </source>
</reference>
<protein>
    <submittedName>
        <fullName evidence="1">Uncharacterized protein</fullName>
    </submittedName>
</protein>
<organism evidence="1 2">
    <name type="scientific">Nonomuraea coxensis DSM 45129</name>
    <dbReference type="NCBI Taxonomy" id="1122611"/>
    <lineage>
        <taxon>Bacteria</taxon>
        <taxon>Bacillati</taxon>
        <taxon>Actinomycetota</taxon>
        <taxon>Actinomycetes</taxon>
        <taxon>Streptosporangiales</taxon>
        <taxon>Streptosporangiaceae</taxon>
        <taxon>Nonomuraea</taxon>
    </lineage>
</organism>
<accession>A0ABX8UAI5</accession>
<dbReference type="Proteomes" id="UP000824681">
    <property type="component" value="Chromosome"/>
</dbReference>
<gene>
    <name evidence="1" type="ORF">Nocox_30465</name>
</gene>
<evidence type="ECO:0000313" key="2">
    <source>
        <dbReference type="Proteomes" id="UP000824681"/>
    </source>
</evidence>
<dbReference type="EMBL" id="CP068985">
    <property type="protein sequence ID" value="QYC43677.1"/>
    <property type="molecule type" value="Genomic_DNA"/>
</dbReference>
<name>A0ABX8UAI5_9ACTN</name>
<dbReference type="RefSeq" id="WP_020541878.1">
    <property type="nucleotide sequence ID" value="NZ_CP068985.1"/>
</dbReference>
<proteinExistence type="predicted"/>
<evidence type="ECO:0000313" key="1">
    <source>
        <dbReference type="EMBL" id="QYC43677.1"/>
    </source>
</evidence>
<sequence length="102" mass="11327">MPATCGFRMENTQWLKLSLRSGGFDRDSKWDLDRYPPELLVFGSQGQRLAIVHIASRSFAYVLVVAQTSKSNEILPDQRYVIGDENPAATAAMIPGYFADAS</sequence>